<dbReference type="Proteomes" id="UP000094336">
    <property type="component" value="Unassembled WGS sequence"/>
</dbReference>
<dbReference type="EMBL" id="KV454441">
    <property type="protein sequence ID" value="ODQ77388.1"/>
    <property type="molecule type" value="Genomic_DNA"/>
</dbReference>
<accession>A0A1E3QIF6</accession>
<keyword evidence="2" id="KW-1185">Reference proteome</keyword>
<dbReference type="SUPFAM" id="SSF53254">
    <property type="entry name" value="Phosphoglycerate mutase-like"/>
    <property type="match status" value="1"/>
</dbReference>
<sequence>MSLLVNNPVDVFDAHKGGVEEERKWTFECVPGFFKQDDESTDDTNFDLLAEDFGLAKPSWAALQAEVANLNASTPDTEVYKLLFLARHGQGWHNFAVEKYGMKAWDDYWSHLNGDGEIVWGPDPLLTELGKSQAKENNRGWKQQLAKGAPLPVAYYSSPFTRSCQTAVYTWLDLSLTESKDPHPVFVKEDIRETIGGHTCDKRNLRSVTEERFTRYGFEIEEGFTEEDELYSDDREKLHMHGLRINRFLQFLYEKDFGKTEQDTYVSVTSHSGTIRAFVLALAHRKFAICTGGMMPILVKGTRAKNESSL</sequence>
<protein>
    <recommendedName>
        <fullName evidence="3">Phosphoglycerate mutase</fullName>
    </recommendedName>
</protein>
<dbReference type="Pfam" id="PF00300">
    <property type="entry name" value="His_Phos_1"/>
    <property type="match status" value="1"/>
</dbReference>
<dbReference type="InterPro" id="IPR029033">
    <property type="entry name" value="His_PPase_superfam"/>
</dbReference>
<evidence type="ECO:0008006" key="3">
    <source>
        <dbReference type="Google" id="ProtNLM"/>
    </source>
</evidence>
<dbReference type="OrthoDB" id="496981at2759"/>
<dbReference type="PANTHER" id="PTHR48100">
    <property type="entry name" value="BROAD-SPECIFICITY PHOSPHATASE YOR283W-RELATED"/>
    <property type="match status" value="1"/>
</dbReference>
<dbReference type="InterPro" id="IPR050275">
    <property type="entry name" value="PGM_Phosphatase"/>
</dbReference>
<name>A0A1E3QIF6_9ASCO</name>
<evidence type="ECO:0000313" key="2">
    <source>
        <dbReference type="Proteomes" id="UP000094336"/>
    </source>
</evidence>
<dbReference type="GeneID" id="30148776"/>
<gene>
    <name evidence="1" type="ORF">BABINDRAFT_172907</name>
</gene>
<dbReference type="RefSeq" id="XP_018982716.1">
    <property type="nucleotide sequence ID" value="XM_019130923.1"/>
</dbReference>
<evidence type="ECO:0000313" key="1">
    <source>
        <dbReference type="EMBL" id="ODQ77388.1"/>
    </source>
</evidence>
<dbReference type="InterPro" id="IPR013078">
    <property type="entry name" value="His_Pase_superF_clade-1"/>
</dbReference>
<dbReference type="GO" id="GO:0005737">
    <property type="term" value="C:cytoplasm"/>
    <property type="evidence" value="ECO:0007669"/>
    <property type="project" value="TreeGrafter"/>
</dbReference>
<dbReference type="PANTHER" id="PTHR48100:SF1">
    <property type="entry name" value="HISTIDINE PHOSPHATASE FAMILY PROTEIN-RELATED"/>
    <property type="match status" value="1"/>
</dbReference>
<reference evidence="2" key="1">
    <citation type="submission" date="2016-05" db="EMBL/GenBank/DDBJ databases">
        <title>Comparative genomics of biotechnologically important yeasts.</title>
        <authorList>
            <consortium name="DOE Joint Genome Institute"/>
            <person name="Riley R."/>
            <person name="Haridas S."/>
            <person name="Wolfe K.H."/>
            <person name="Lopes M.R."/>
            <person name="Hittinger C.T."/>
            <person name="Goker M."/>
            <person name="Salamov A."/>
            <person name="Wisecaver J."/>
            <person name="Long T.M."/>
            <person name="Aerts A.L."/>
            <person name="Barry K."/>
            <person name="Choi C."/>
            <person name="Clum A."/>
            <person name="Coughlan A.Y."/>
            <person name="Deshpande S."/>
            <person name="Douglass A.P."/>
            <person name="Hanson S.J."/>
            <person name="Klenk H.-P."/>
            <person name="Labutti K."/>
            <person name="Lapidus A."/>
            <person name="Lindquist E."/>
            <person name="Lipzen A."/>
            <person name="Meier-Kolthoff J.P."/>
            <person name="Ohm R.A."/>
            <person name="Otillar R.P."/>
            <person name="Pangilinan J."/>
            <person name="Peng Y."/>
            <person name="Rokas A."/>
            <person name="Rosa C.A."/>
            <person name="Scheuner C."/>
            <person name="Sibirny A.A."/>
            <person name="Slot J.C."/>
            <person name="Stielow J.B."/>
            <person name="Sun H."/>
            <person name="Kurtzman C.P."/>
            <person name="Blackwell M."/>
            <person name="Grigoriev I.V."/>
            <person name="Jeffries T.W."/>
        </authorList>
    </citation>
    <scope>NUCLEOTIDE SEQUENCE [LARGE SCALE GENOMIC DNA]</scope>
    <source>
        <strain evidence="2">NRRL Y-12698</strain>
    </source>
</reference>
<dbReference type="AlphaFoldDB" id="A0A1E3QIF6"/>
<dbReference type="CDD" id="cd07067">
    <property type="entry name" value="HP_PGM_like"/>
    <property type="match status" value="1"/>
</dbReference>
<dbReference type="Gene3D" id="3.40.50.1240">
    <property type="entry name" value="Phosphoglycerate mutase-like"/>
    <property type="match status" value="1"/>
</dbReference>
<dbReference type="GO" id="GO:0016791">
    <property type="term" value="F:phosphatase activity"/>
    <property type="evidence" value="ECO:0007669"/>
    <property type="project" value="TreeGrafter"/>
</dbReference>
<organism evidence="1 2">
    <name type="scientific">Babjeviella inositovora NRRL Y-12698</name>
    <dbReference type="NCBI Taxonomy" id="984486"/>
    <lineage>
        <taxon>Eukaryota</taxon>
        <taxon>Fungi</taxon>
        <taxon>Dikarya</taxon>
        <taxon>Ascomycota</taxon>
        <taxon>Saccharomycotina</taxon>
        <taxon>Pichiomycetes</taxon>
        <taxon>Serinales incertae sedis</taxon>
        <taxon>Babjeviella</taxon>
    </lineage>
</organism>
<proteinExistence type="predicted"/>